<name>A0ABP0U0X4_9BRYO</name>
<feature type="compositionally biased region" description="Polar residues" evidence="3">
    <location>
        <begin position="720"/>
        <end position="741"/>
    </location>
</feature>
<keyword evidence="1" id="KW-0112">Calmodulin-binding</keyword>
<proteinExistence type="inferred from homology"/>
<feature type="region of interest" description="Disordered" evidence="3">
    <location>
        <begin position="610"/>
        <end position="779"/>
    </location>
</feature>
<sequence length="779" mass="85082">MGKPNKTTAWFQAVKKAFRSPSKEKSDNKDSDTVKKIHTSEKFGSNITASTMTLLQEPTPLPLPSFGKMSLDEAEQQQQQGRSNNKKQPPITTNAVIGAAAGATDAHVMLDNSAQEKEHKWELSPPLAAAARDVESIITTGSNHVKQSASELVLHQEQDESSSADPTVTKIEQAFARGSLVHMANKKYWKACNEKMVFVCVCGGACVTLCCAMLLCWTGWKLRALKGLVRLQALVRGHRVRRQAGTTLRAVEALVRVQARIRGHHVRMSKEGQAVQYKLLQHRQINGSCANQDILAECPDASFTQCVEDGARKHERIVAHVPFSQQLKQNVSNPMSLLMDGESDHQHHWIWSWLERWTAARPWENHYLDDQKETSGCRTTTVSEASPGKFCDSDTKEAEAGSMTKKVKKKGDGENLLAAGALNPQIRNSKSTVQESLFKSIPFPLPTPPSAADPFSVSKPMSALVDVVHSPPVTNNQVDSQLLEPSTPEGPLLPPLKGFADSPPSRVPPSPPALDESTMAVLTTPLVSMDYLHAPFSPTATAPSPLQAQLSPDLPGVLSLKEDEEEEEEEEEEAEEAEEEENGVVKDGETNELMMCLESCNLSTLMDGYEQHEQQGGGSTGSKVNVKLTPTGNGKSEMNTMNDKAMGEENGENAVPTSFKSSSTTTTTTSRYMTATESAKAKFRSLSNPKNRNPDDMEMRAKPPQRRLSQGAGAGGAQLGKSNSQSSTSRNQHANSFQTHVSPKGRIWNEKSEGEIGSESPRRRDSYGGGETKPAIRWR</sequence>
<feature type="region of interest" description="Disordered" evidence="3">
    <location>
        <begin position="16"/>
        <end position="91"/>
    </location>
</feature>
<evidence type="ECO:0000256" key="3">
    <source>
        <dbReference type="SAM" id="MobiDB-lite"/>
    </source>
</evidence>
<keyword evidence="4" id="KW-0472">Membrane</keyword>
<evidence type="ECO:0000256" key="4">
    <source>
        <dbReference type="SAM" id="Phobius"/>
    </source>
</evidence>
<dbReference type="PROSITE" id="PS50096">
    <property type="entry name" value="IQ"/>
    <property type="match status" value="2"/>
</dbReference>
<dbReference type="PANTHER" id="PTHR32295">
    <property type="entry name" value="IQ-DOMAIN 5-RELATED"/>
    <property type="match status" value="1"/>
</dbReference>
<feature type="compositionally biased region" description="Low complexity" evidence="3">
    <location>
        <begin position="657"/>
        <end position="678"/>
    </location>
</feature>
<evidence type="ECO:0000313" key="7">
    <source>
        <dbReference type="Proteomes" id="UP001497512"/>
    </source>
</evidence>
<reference evidence="6" key="1">
    <citation type="submission" date="2024-02" db="EMBL/GenBank/DDBJ databases">
        <authorList>
            <consortium name="ELIXIR-Norway"/>
            <consortium name="Elixir Norway"/>
        </authorList>
    </citation>
    <scope>NUCLEOTIDE SEQUENCE</scope>
</reference>
<dbReference type="Pfam" id="PF13178">
    <property type="entry name" value="DUF4005"/>
    <property type="match status" value="1"/>
</dbReference>
<evidence type="ECO:0000256" key="2">
    <source>
        <dbReference type="ARBA" id="ARBA00024341"/>
    </source>
</evidence>
<dbReference type="InterPro" id="IPR025064">
    <property type="entry name" value="DUF4005"/>
</dbReference>
<feature type="compositionally biased region" description="Acidic residues" evidence="3">
    <location>
        <begin position="562"/>
        <end position="582"/>
    </location>
</feature>
<dbReference type="PANTHER" id="PTHR32295:SF6">
    <property type="entry name" value="PROTEIN IQ-DOMAIN 18"/>
    <property type="match status" value="1"/>
</dbReference>
<feature type="compositionally biased region" description="Polar residues" evidence="3">
    <location>
        <begin position="475"/>
        <end position="484"/>
    </location>
</feature>
<feature type="compositionally biased region" description="Basic and acidic residues" evidence="3">
    <location>
        <begin position="21"/>
        <end position="41"/>
    </location>
</feature>
<gene>
    <name evidence="6" type="ORF">CSSPTR1EN2_LOCUS9883</name>
</gene>
<dbReference type="Proteomes" id="UP001497512">
    <property type="component" value="Chromosome 17"/>
</dbReference>
<feature type="region of interest" description="Disordered" evidence="3">
    <location>
        <begin position="475"/>
        <end position="516"/>
    </location>
</feature>
<feature type="compositionally biased region" description="Basic and acidic residues" evidence="3">
    <location>
        <begin position="747"/>
        <end position="766"/>
    </location>
</feature>
<feature type="compositionally biased region" description="Polar residues" evidence="3">
    <location>
        <begin position="76"/>
        <end position="87"/>
    </location>
</feature>
<evidence type="ECO:0000256" key="1">
    <source>
        <dbReference type="ARBA" id="ARBA00022860"/>
    </source>
</evidence>
<organism evidence="6 7">
    <name type="scientific">Sphagnum troendelagicum</name>
    <dbReference type="NCBI Taxonomy" id="128251"/>
    <lineage>
        <taxon>Eukaryota</taxon>
        <taxon>Viridiplantae</taxon>
        <taxon>Streptophyta</taxon>
        <taxon>Embryophyta</taxon>
        <taxon>Bryophyta</taxon>
        <taxon>Sphagnophytina</taxon>
        <taxon>Sphagnopsida</taxon>
        <taxon>Sphagnales</taxon>
        <taxon>Sphagnaceae</taxon>
        <taxon>Sphagnum</taxon>
    </lineage>
</organism>
<comment type="similarity">
    <text evidence="2">Belongs to the IQD family.</text>
</comment>
<feature type="compositionally biased region" description="Basic and acidic residues" evidence="3">
    <location>
        <begin position="692"/>
        <end position="701"/>
    </location>
</feature>
<evidence type="ECO:0000313" key="6">
    <source>
        <dbReference type="EMBL" id="CAK9209594.1"/>
    </source>
</evidence>
<feature type="transmembrane region" description="Helical" evidence="4">
    <location>
        <begin position="196"/>
        <end position="220"/>
    </location>
</feature>
<feature type="region of interest" description="Disordered" evidence="3">
    <location>
        <begin position="560"/>
        <end position="590"/>
    </location>
</feature>
<keyword evidence="4" id="KW-1133">Transmembrane helix</keyword>
<keyword evidence="4" id="KW-0812">Transmembrane</keyword>
<feature type="compositionally biased region" description="Polar residues" evidence="3">
    <location>
        <begin position="628"/>
        <end position="642"/>
    </location>
</feature>
<accession>A0ABP0U0X4</accession>
<dbReference type="EMBL" id="OZ019909">
    <property type="protein sequence ID" value="CAK9209594.1"/>
    <property type="molecule type" value="Genomic_DNA"/>
</dbReference>
<feature type="domain" description="DUF4005" evidence="5">
    <location>
        <begin position="649"/>
        <end position="720"/>
    </location>
</feature>
<evidence type="ECO:0000259" key="5">
    <source>
        <dbReference type="Pfam" id="PF13178"/>
    </source>
</evidence>
<protein>
    <recommendedName>
        <fullName evidence="5">DUF4005 domain-containing protein</fullName>
    </recommendedName>
</protein>
<keyword evidence="7" id="KW-1185">Reference proteome</keyword>